<dbReference type="Proteomes" id="UP001359485">
    <property type="component" value="Unassembled WGS sequence"/>
</dbReference>
<organism evidence="2 3">
    <name type="scientific">Polyplax serrata</name>
    <name type="common">Common mouse louse</name>
    <dbReference type="NCBI Taxonomy" id="468196"/>
    <lineage>
        <taxon>Eukaryota</taxon>
        <taxon>Metazoa</taxon>
        <taxon>Ecdysozoa</taxon>
        <taxon>Arthropoda</taxon>
        <taxon>Hexapoda</taxon>
        <taxon>Insecta</taxon>
        <taxon>Pterygota</taxon>
        <taxon>Neoptera</taxon>
        <taxon>Paraneoptera</taxon>
        <taxon>Psocodea</taxon>
        <taxon>Troctomorpha</taxon>
        <taxon>Phthiraptera</taxon>
        <taxon>Anoplura</taxon>
        <taxon>Polyplacidae</taxon>
        <taxon>Polyplax</taxon>
    </lineage>
</organism>
<feature type="region of interest" description="Disordered" evidence="1">
    <location>
        <begin position="90"/>
        <end position="124"/>
    </location>
</feature>
<comment type="caution">
    <text evidence="2">The sequence shown here is derived from an EMBL/GenBank/DDBJ whole genome shotgun (WGS) entry which is preliminary data.</text>
</comment>
<name>A0ABR1AE86_POLSC</name>
<proteinExistence type="predicted"/>
<evidence type="ECO:0000313" key="2">
    <source>
        <dbReference type="EMBL" id="KAK6617575.1"/>
    </source>
</evidence>
<protein>
    <submittedName>
        <fullName evidence="2">Uncharacterized protein</fullName>
    </submittedName>
</protein>
<accession>A0ABR1AE86</accession>
<sequence length="124" mass="14610">MSGPLRVKEEKKRDKKHMRNQYTGEEGEAEEEVEDFRKKIRVLLKESSVRSNFSWCAPFDYKRWVDEEAHQEHHLAWLDAHLQSRERCGAGASISKGRQTQIKSRLNREDLSRIGNVEIPHKPK</sequence>
<evidence type="ECO:0000256" key="1">
    <source>
        <dbReference type="SAM" id="MobiDB-lite"/>
    </source>
</evidence>
<reference evidence="2 3" key="1">
    <citation type="submission" date="2023-09" db="EMBL/GenBank/DDBJ databases">
        <title>Genomes of two closely related lineages of the louse Polyplax serrata with different host specificities.</title>
        <authorList>
            <person name="Martinu J."/>
            <person name="Tarabai H."/>
            <person name="Stefka J."/>
            <person name="Hypsa V."/>
        </authorList>
    </citation>
    <scope>NUCLEOTIDE SEQUENCE [LARGE SCALE GENOMIC DNA]</scope>
    <source>
        <strain evidence="2">98ZLc_SE</strain>
    </source>
</reference>
<feature type="compositionally biased region" description="Basic and acidic residues" evidence="1">
    <location>
        <begin position="1"/>
        <end position="12"/>
    </location>
</feature>
<evidence type="ECO:0000313" key="3">
    <source>
        <dbReference type="Proteomes" id="UP001359485"/>
    </source>
</evidence>
<feature type="region of interest" description="Disordered" evidence="1">
    <location>
        <begin position="1"/>
        <end position="29"/>
    </location>
</feature>
<gene>
    <name evidence="2" type="ORF">RUM44_005163</name>
</gene>
<keyword evidence="3" id="KW-1185">Reference proteome</keyword>
<dbReference type="EMBL" id="JAWJWF010000051">
    <property type="protein sequence ID" value="KAK6617575.1"/>
    <property type="molecule type" value="Genomic_DNA"/>
</dbReference>